<feature type="coiled-coil region" evidence="1">
    <location>
        <begin position="218"/>
        <end position="269"/>
    </location>
</feature>
<accession>A0ABQ4Z448</accession>
<dbReference type="Proteomes" id="UP001151760">
    <property type="component" value="Unassembled WGS sequence"/>
</dbReference>
<reference evidence="2" key="1">
    <citation type="journal article" date="2022" name="Int. J. Mol. Sci.">
        <title>Draft Genome of Tanacetum Coccineum: Genomic Comparison of Closely Related Tanacetum-Family Plants.</title>
        <authorList>
            <person name="Yamashiro T."/>
            <person name="Shiraishi A."/>
            <person name="Nakayama K."/>
            <person name="Satake H."/>
        </authorList>
    </citation>
    <scope>NUCLEOTIDE SEQUENCE</scope>
</reference>
<comment type="caution">
    <text evidence="2">The sequence shown here is derived from an EMBL/GenBank/DDBJ whole genome shotgun (WGS) entry which is preliminary data.</text>
</comment>
<keyword evidence="1" id="KW-0175">Coiled coil</keyword>
<dbReference type="EMBL" id="BQNB010011008">
    <property type="protein sequence ID" value="GJS84870.1"/>
    <property type="molecule type" value="Genomic_DNA"/>
</dbReference>
<reference evidence="2" key="2">
    <citation type="submission" date="2022-01" db="EMBL/GenBank/DDBJ databases">
        <authorList>
            <person name="Yamashiro T."/>
            <person name="Shiraishi A."/>
            <person name="Satake H."/>
            <person name="Nakayama K."/>
        </authorList>
    </citation>
    <scope>NUCLEOTIDE SEQUENCE</scope>
</reference>
<gene>
    <name evidence="2" type="ORF">Tco_0751411</name>
</gene>
<organism evidence="2 3">
    <name type="scientific">Tanacetum coccineum</name>
    <dbReference type="NCBI Taxonomy" id="301880"/>
    <lineage>
        <taxon>Eukaryota</taxon>
        <taxon>Viridiplantae</taxon>
        <taxon>Streptophyta</taxon>
        <taxon>Embryophyta</taxon>
        <taxon>Tracheophyta</taxon>
        <taxon>Spermatophyta</taxon>
        <taxon>Magnoliopsida</taxon>
        <taxon>eudicotyledons</taxon>
        <taxon>Gunneridae</taxon>
        <taxon>Pentapetalae</taxon>
        <taxon>asterids</taxon>
        <taxon>campanulids</taxon>
        <taxon>Asterales</taxon>
        <taxon>Asteraceae</taxon>
        <taxon>Asteroideae</taxon>
        <taxon>Anthemideae</taxon>
        <taxon>Anthemidinae</taxon>
        <taxon>Tanacetum</taxon>
    </lineage>
</organism>
<evidence type="ECO:0000313" key="2">
    <source>
        <dbReference type="EMBL" id="GJS84870.1"/>
    </source>
</evidence>
<evidence type="ECO:0000313" key="3">
    <source>
        <dbReference type="Proteomes" id="UP001151760"/>
    </source>
</evidence>
<sequence>MDERGTGNWRRVKGCGEEGGERVLIGGMGMRCNSISMQYIAALQGHDFRGGEGVCVGEKAELGARFAKEPEVKVRAEIGTESGVLDSGDEGVKHGRDQTCIQEVEQSRVIFAIYISAYMEDMREWVSTASLFCRVPYGTIGVEQRWCEKALAKGRGEFEINAEERSVIYMDNDLMSWGRVAHVRDQWREGFGGQSGRACLSADHMNAILGVYTDLDEVTNLQCDYLETLKKCEHLEKELSKSRTMSKSFEALQKHAINLELDLQQCKEKIKNDKSFNENKSNVFLKEREQYFEIQDMEAQFKTSCSSYNSSN</sequence>
<protein>
    <submittedName>
        <fullName evidence="2">Uncharacterized protein</fullName>
    </submittedName>
</protein>
<name>A0ABQ4Z448_9ASTR</name>
<evidence type="ECO:0000256" key="1">
    <source>
        <dbReference type="SAM" id="Coils"/>
    </source>
</evidence>
<proteinExistence type="predicted"/>
<keyword evidence="3" id="KW-1185">Reference proteome</keyword>